<dbReference type="RefSeq" id="WP_145263279.1">
    <property type="nucleotide sequence ID" value="NZ_CP036279.1"/>
</dbReference>
<evidence type="ECO:0000313" key="3">
    <source>
        <dbReference type="Proteomes" id="UP000317093"/>
    </source>
</evidence>
<dbReference type="EMBL" id="CP036279">
    <property type="protein sequence ID" value="QDU64818.1"/>
    <property type="molecule type" value="Genomic_DNA"/>
</dbReference>
<sequence length="147" mass="16470" precursor="true">MRRTFPVLLALFLFLGTGCARDQRAITTKIVGRVTFNGDPLRDGRIVLRAIEPHSLSTAGVIENGIFTMEAALGPKRVEIVSYRKVPGMMTELNPGEEVPIVRQVIPEQFNRESTLIADIHPNGDRRFSFDLIETRNSSVARHSQVR</sequence>
<evidence type="ECO:0008006" key="4">
    <source>
        <dbReference type="Google" id="ProtNLM"/>
    </source>
</evidence>
<keyword evidence="1" id="KW-0732">Signal</keyword>
<feature type="chain" id="PRO_5021748749" description="DUF4369 domain-containing protein" evidence="1">
    <location>
        <begin position="21"/>
        <end position="147"/>
    </location>
</feature>
<dbReference type="AlphaFoldDB" id="A0A518BCV9"/>
<proteinExistence type="predicted"/>
<dbReference type="KEGG" id="knv:Pan216_57110"/>
<dbReference type="Proteomes" id="UP000317093">
    <property type="component" value="Chromosome"/>
</dbReference>
<protein>
    <recommendedName>
        <fullName evidence="4">DUF4369 domain-containing protein</fullName>
    </recommendedName>
</protein>
<gene>
    <name evidence="2" type="ORF">Pan216_57110</name>
</gene>
<accession>A0A518BCV9</accession>
<name>A0A518BCV9_9BACT</name>
<feature type="signal peptide" evidence="1">
    <location>
        <begin position="1"/>
        <end position="20"/>
    </location>
</feature>
<reference evidence="2 3" key="1">
    <citation type="submission" date="2019-02" db="EMBL/GenBank/DDBJ databases">
        <title>Deep-cultivation of Planctomycetes and their phenomic and genomic characterization uncovers novel biology.</title>
        <authorList>
            <person name="Wiegand S."/>
            <person name="Jogler M."/>
            <person name="Boedeker C."/>
            <person name="Pinto D."/>
            <person name="Vollmers J."/>
            <person name="Rivas-Marin E."/>
            <person name="Kohn T."/>
            <person name="Peeters S.H."/>
            <person name="Heuer A."/>
            <person name="Rast P."/>
            <person name="Oberbeckmann S."/>
            <person name="Bunk B."/>
            <person name="Jeske O."/>
            <person name="Meyerdierks A."/>
            <person name="Storesund J.E."/>
            <person name="Kallscheuer N."/>
            <person name="Luecker S."/>
            <person name="Lage O.M."/>
            <person name="Pohl T."/>
            <person name="Merkel B.J."/>
            <person name="Hornburger P."/>
            <person name="Mueller R.-W."/>
            <person name="Bruemmer F."/>
            <person name="Labrenz M."/>
            <person name="Spormann A.M."/>
            <person name="Op den Camp H."/>
            <person name="Overmann J."/>
            <person name="Amann R."/>
            <person name="Jetten M.S.M."/>
            <person name="Mascher T."/>
            <person name="Medema M.H."/>
            <person name="Devos D.P."/>
            <person name="Kaster A.-K."/>
            <person name="Ovreas L."/>
            <person name="Rohde M."/>
            <person name="Galperin M.Y."/>
            <person name="Jogler C."/>
        </authorList>
    </citation>
    <scope>NUCLEOTIDE SEQUENCE [LARGE SCALE GENOMIC DNA]</scope>
    <source>
        <strain evidence="2 3">Pan216</strain>
    </source>
</reference>
<organism evidence="2 3">
    <name type="scientific">Kolteria novifilia</name>
    <dbReference type="NCBI Taxonomy" id="2527975"/>
    <lineage>
        <taxon>Bacteria</taxon>
        <taxon>Pseudomonadati</taxon>
        <taxon>Planctomycetota</taxon>
        <taxon>Planctomycetia</taxon>
        <taxon>Kolteriales</taxon>
        <taxon>Kolteriaceae</taxon>
        <taxon>Kolteria</taxon>
    </lineage>
</organism>
<dbReference type="OrthoDB" id="287681at2"/>
<dbReference type="PROSITE" id="PS51257">
    <property type="entry name" value="PROKAR_LIPOPROTEIN"/>
    <property type="match status" value="1"/>
</dbReference>
<evidence type="ECO:0000256" key="1">
    <source>
        <dbReference type="SAM" id="SignalP"/>
    </source>
</evidence>
<keyword evidence="3" id="KW-1185">Reference proteome</keyword>
<evidence type="ECO:0000313" key="2">
    <source>
        <dbReference type="EMBL" id="QDU64818.1"/>
    </source>
</evidence>